<evidence type="ECO:0000256" key="1">
    <source>
        <dbReference type="SAM" id="MobiDB-lite"/>
    </source>
</evidence>
<dbReference type="AlphaFoldDB" id="X6NL17"/>
<evidence type="ECO:0000256" key="2">
    <source>
        <dbReference type="SAM" id="Phobius"/>
    </source>
</evidence>
<feature type="transmembrane region" description="Helical" evidence="2">
    <location>
        <begin position="82"/>
        <end position="99"/>
    </location>
</feature>
<keyword evidence="2" id="KW-0812">Transmembrane</keyword>
<gene>
    <name evidence="3" type="ORF">RFI_11053</name>
</gene>
<feature type="region of interest" description="Disordered" evidence="1">
    <location>
        <begin position="1"/>
        <end position="41"/>
    </location>
</feature>
<name>X6NL17_RETFI</name>
<protein>
    <submittedName>
        <fullName evidence="3">Uncharacterized protein</fullName>
    </submittedName>
</protein>
<keyword evidence="4" id="KW-1185">Reference proteome</keyword>
<proteinExistence type="predicted"/>
<accession>X6NL17</accession>
<keyword evidence="2" id="KW-1133">Transmembrane helix</keyword>
<dbReference type="Proteomes" id="UP000023152">
    <property type="component" value="Unassembled WGS sequence"/>
</dbReference>
<organism evidence="3 4">
    <name type="scientific">Reticulomyxa filosa</name>
    <dbReference type="NCBI Taxonomy" id="46433"/>
    <lineage>
        <taxon>Eukaryota</taxon>
        <taxon>Sar</taxon>
        <taxon>Rhizaria</taxon>
        <taxon>Retaria</taxon>
        <taxon>Foraminifera</taxon>
        <taxon>Monothalamids</taxon>
        <taxon>Reticulomyxidae</taxon>
        <taxon>Reticulomyxa</taxon>
    </lineage>
</organism>
<feature type="compositionally biased region" description="Basic and acidic residues" evidence="1">
    <location>
        <begin position="1"/>
        <end position="27"/>
    </location>
</feature>
<evidence type="ECO:0000313" key="3">
    <source>
        <dbReference type="EMBL" id="ETO26082.1"/>
    </source>
</evidence>
<reference evidence="3 4" key="1">
    <citation type="journal article" date="2013" name="Curr. Biol.">
        <title>The Genome of the Foraminiferan Reticulomyxa filosa.</title>
        <authorList>
            <person name="Glockner G."/>
            <person name="Hulsmann N."/>
            <person name="Schleicher M."/>
            <person name="Noegel A.A."/>
            <person name="Eichinger L."/>
            <person name="Gallinger C."/>
            <person name="Pawlowski J."/>
            <person name="Sierra R."/>
            <person name="Euteneuer U."/>
            <person name="Pillet L."/>
            <person name="Moustafa A."/>
            <person name="Platzer M."/>
            <person name="Groth M."/>
            <person name="Szafranski K."/>
            <person name="Schliwa M."/>
        </authorList>
    </citation>
    <scope>NUCLEOTIDE SEQUENCE [LARGE SCALE GENOMIC DNA]</scope>
</reference>
<comment type="caution">
    <text evidence="3">The sequence shown here is derived from an EMBL/GenBank/DDBJ whole genome shotgun (WGS) entry which is preliminary data.</text>
</comment>
<evidence type="ECO:0000313" key="4">
    <source>
        <dbReference type="Proteomes" id="UP000023152"/>
    </source>
</evidence>
<dbReference type="EMBL" id="ASPP01008100">
    <property type="protein sequence ID" value="ETO26082.1"/>
    <property type="molecule type" value="Genomic_DNA"/>
</dbReference>
<feature type="compositionally biased region" description="Polar residues" evidence="1">
    <location>
        <begin position="31"/>
        <end position="41"/>
    </location>
</feature>
<sequence length="242" mass="27532">MQTEAETKTENKENKKAKNKKSLDGHKHQAKNTTQDFKSRKQSLQVGATQLETVLKELAGDDVGDTALLAVALRQLHIYNEVCYFLLLIFFSFLFFFLVTNSLSICYTIDKSTLPAYMESIIPNISDDKGQINYKLMCAYLSDPTATQSLPNNDQWNAFRESMIGQARKSDHLRIHYCLDGWPASKILELDNYSKLAEAAKHNNQIELLPLIPLILNSLGKDVEFAEFRVKTGYVTPKIYIQ</sequence>
<keyword evidence="2" id="KW-0472">Membrane</keyword>